<dbReference type="Gene3D" id="3.30.70.1050">
    <property type="entry name" value="Trigger factor ribosome-binding domain"/>
    <property type="match status" value="1"/>
</dbReference>
<dbReference type="GO" id="GO:0051301">
    <property type="term" value="P:cell division"/>
    <property type="evidence" value="ECO:0007669"/>
    <property type="project" value="UniProtKB-KW"/>
</dbReference>
<dbReference type="EC" id="5.2.1.8" evidence="3 12"/>
<evidence type="ECO:0000256" key="10">
    <source>
        <dbReference type="ARBA" id="ARBA00024849"/>
    </source>
</evidence>
<evidence type="ECO:0000256" key="1">
    <source>
        <dbReference type="ARBA" id="ARBA00000971"/>
    </source>
</evidence>
<evidence type="ECO:0000256" key="3">
    <source>
        <dbReference type="ARBA" id="ARBA00013194"/>
    </source>
</evidence>
<evidence type="ECO:0000256" key="2">
    <source>
        <dbReference type="ARBA" id="ARBA00005464"/>
    </source>
</evidence>
<accession>A0AA48I4A9</accession>
<dbReference type="Gene3D" id="3.10.50.40">
    <property type="match status" value="1"/>
</dbReference>
<dbReference type="NCBIfam" id="TIGR00115">
    <property type="entry name" value="tig"/>
    <property type="match status" value="1"/>
</dbReference>
<dbReference type="PIRSF" id="PIRSF003095">
    <property type="entry name" value="Trigger_factor"/>
    <property type="match status" value="1"/>
</dbReference>
<dbReference type="AlphaFoldDB" id="A0AA48I4A9"/>
<feature type="coiled-coil region" evidence="15">
    <location>
        <begin position="266"/>
        <end position="294"/>
    </location>
</feature>
<evidence type="ECO:0000256" key="5">
    <source>
        <dbReference type="ARBA" id="ARBA00022618"/>
    </source>
</evidence>
<keyword evidence="6 12" id="KW-0697">Rotamase</keyword>
<dbReference type="HAMAP" id="MF_00303">
    <property type="entry name" value="Trigger_factor_Tig"/>
    <property type="match status" value="1"/>
</dbReference>
<evidence type="ECO:0000256" key="11">
    <source>
        <dbReference type="ARBA" id="ARBA00029986"/>
    </source>
</evidence>
<dbReference type="InterPro" id="IPR046357">
    <property type="entry name" value="PPIase_dom_sf"/>
</dbReference>
<keyword evidence="7 12" id="KW-0143">Chaperone</keyword>
<organism evidence="17">
    <name type="scientific">Candidatus Paraimprobicoccus trichonymphae</name>
    <dbReference type="NCBI Taxonomy" id="3033793"/>
    <lineage>
        <taxon>Bacteria</taxon>
        <taxon>Bacillati</taxon>
        <taxon>Bacillota</taxon>
        <taxon>Clostridia</taxon>
        <taxon>Candidatus Paraimprobicoccus</taxon>
    </lineage>
</organism>
<evidence type="ECO:0000256" key="14">
    <source>
        <dbReference type="RuleBase" id="RU003914"/>
    </source>
</evidence>
<dbReference type="Pfam" id="PF05697">
    <property type="entry name" value="Trigger_N"/>
    <property type="match status" value="1"/>
</dbReference>
<evidence type="ECO:0000256" key="7">
    <source>
        <dbReference type="ARBA" id="ARBA00023186"/>
    </source>
</evidence>
<dbReference type="FunFam" id="3.10.50.40:FF:000001">
    <property type="entry name" value="Trigger factor"/>
    <property type="match status" value="1"/>
</dbReference>
<evidence type="ECO:0000256" key="12">
    <source>
        <dbReference type="HAMAP-Rule" id="MF_00303"/>
    </source>
</evidence>
<dbReference type="GO" id="GO:0015031">
    <property type="term" value="P:protein transport"/>
    <property type="evidence" value="ECO:0007669"/>
    <property type="project" value="UniProtKB-UniRule"/>
</dbReference>
<comment type="subcellular location">
    <subcellularLocation>
        <location evidence="12">Cytoplasm</location>
    </subcellularLocation>
    <text evidence="12">About half TF is bound to the ribosome near the polypeptide exit tunnel while the other half is free in the cytoplasm.</text>
</comment>
<dbReference type="GO" id="GO:0003755">
    <property type="term" value="F:peptidyl-prolyl cis-trans isomerase activity"/>
    <property type="evidence" value="ECO:0007669"/>
    <property type="project" value="UniProtKB-UniRule"/>
</dbReference>
<proteinExistence type="inferred from homology"/>
<evidence type="ECO:0000256" key="9">
    <source>
        <dbReference type="ARBA" id="ARBA00023306"/>
    </source>
</evidence>
<evidence type="ECO:0000256" key="8">
    <source>
        <dbReference type="ARBA" id="ARBA00023235"/>
    </source>
</evidence>
<dbReference type="Gene3D" id="1.10.3120.10">
    <property type="entry name" value="Trigger factor, C-terminal domain"/>
    <property type="match status" value="1"/>
</dbReference>
<evidence type="ECO:0000256" key="6">
    <source>
        <dbReference type="ARBA" id="ARBA00023110"/>
    </source>
</evidence>
<dbReference type="InterPro" id="IPR008880">
    <property type="entry name" value="Trigger_fac_C"/>
</dbReference>
<dbReference type="GO" id="GO:0006457">
    <property type="term" value="P:protein folding"/>
    <property type="evidence" value="ECO:0007669"/>
    <property type="project" value="UniProtKB-UniRule"/>
</dbReference>
<comment type="function">
    <text evidence="10 12">Involved in protein export. Acts as a chaperone by maintaining the newly synthesized protein in an open conformation. Functions as a peptidyl-prolyl cis-trans isomerase.</text>
</comment>
<evidence type="ECO:0000256" key="13">
    <source>
        <dbReference type="PROSITE-ProRule" id="PRU00277"/>
    </source>
</evidence>
<dbReference type="Pfam" id="PF05698">
    <property type="entry name" value="Trigger_C"/>
    <property type="match status" value="1"/>
</dbReference>
<evidence type="ECO:0000259" key="16">
    <source>
        <dbReference type="PROSITE" id="PS50059"/>
    </source>
</evidence>
<name>A0AA48I4A9_9FIRM</name>
<comment type="domain">
    <text evidence="12">Consists of 3 domains; the N-terminus binds the ribosome, the middle domain has PPIase activity, while the C-terminus has intrinsic chaperone activity on its own.</text>
</comment>
<dbReference type="PROSITE" id="PS50059">
    <property type="entry name" value="FKBP_PPIASE"/>
    <property type="match status" value="1"/>
</dbReference>
<dbReference type="InterPro" id="IPR036611">
    <property type="entry name" value="Trigger_fac_ribosome-bd_sf"/>
</dbReference>
<evidence type="ECO:0000256" key="15">
    <source>
        <dbReference type="SAM" id="Coils"/>
    </source>
</evidence>
<dbReference type="GO" id="GO:0005737">
    <property type="term" value="C:cytoplasm"/>
    <property type="evidence" value="ECO:0007669"/>
    <property type="project" value="UniProtKB-SubCell"/>
</dbReference>
<keyword evidence="8 12" id="KW-0413">Isomerase</keyword>
<dbReference type="SUPFAM" id="SSF54534">
    <property type="entry name" value="FKBP-like"/>
    <property type="match status" value="1"/>
</dbReference>
<dbReference type="InterPro" id="IPR037041">
    <property type="entry name" value="Trigger_fac_C_sf"/>
</dbReference>
<dbReference type="KEGG" id="ptrh:RsTaC01_0512"/>
<comment type="catalytic activity">
    <reaction evidence="1 12 13">
        <text>[protein]-peptidylproline (omega=180) = [protein]-peptidylproline (omega=0)</text>
        <dbReference type="Rhea" id="RHEA:16237"/>
        <dbReference type="Rhea" id="RHEA-COMP:10747"/>
        <dbReference type="Rhea" id="RHEA-COMP:10748"/>
        <dbReference type="ChEBI" id="CHEBI:83833"/>
        <dbReference type="ChEBI" id="CHEBI:83834"/>
        <dbReference type="EC" id="5.2.1.8"/>
    </reaction>
</comment>
<dbReference type="InterPro" id="IPR005215">
    <property type="entry name" value="Trig_fac"/>
</dbReference>
<dbReference type="Proteomes" id="UP001335720">
    <property type="component" value="Chromosome"/>
</dbReference>
<dbReference type="InterPro" id="IPR027304">
    <property type="entry name" value="Trigger_fact/SurA_dom_sf"/>
</dbReference>
<keyword evidence="12" id="KW-0963">Cytoplasm</keyword>
<evidence type="ECO:0000256" key="4">
    <source>
        <dbReference type="ARBA" id="ARBA00016902"/>
    </source>
</evidence>
<feature type="domain" description="PPIase FKBP-type" evidence="16">
    <location>
        <begin position="165"/>
        <end position="253"/>
    </location>
</feature>
<dbReference type="SUPFAM" id="SSF102735">
    <property type="entry name" value="Trigger factor ribosome-binding domain"/>
    <property type="match status" value="1"/>
</dbReference>
<gene>
    <name evidence="12" type="primary">tig</name>
    <name evidence="17" type="ORF">RsTaC01_0512</name>
</gene>
<dbReference type="Pfam" id="PF00254">
    <property type="entry name" value="FKBP_C"/>
    <property type="match status" value="1"/>
</dbReference>
<keyword evidence="9 12" id="KW-0131">Cell cycle</keyword>
<protein>
    <recommendedName>
        <fullName evidence="4 12">Trigger factor</fullName>
        <shortName evidence="12">TF</shortName>
        <ecNumber evidence="3 12">5.2.1.8</ecNumber>
    </recommendedName>
    <alternativeName>
        <fullName evidence="11 12">PPIase</fullName>
    </alternativeName>
</protein>
<reference evidence="17" key="1">
    <citation type="journal article" date="2023" name="ISME J.">
        <title>Emergence of putative energy parasites within Clostridia revealed by genome analysis of a novel endosymbiotic clade.</title>
        <authorList>
            <person name="Takahashi K."/>
            <person name="Kuwahara H."/>
            <person name="Horikawa Y."/>
            <person name="Izawa K."/>
            <person name="Kato D."/>
            <person name="Inagaki T."/>
            <person name="Yuki M."/>
            <person name="Ohkuma M."/>
            <person name="Hongoh Y."/>
        </authorList>
    </citation>
    <scope>NUCLEOTIDE SEQUENCE</scope>
    <source>
        <strain evidence="17">RsTa-C01</strain>
    </source>
</reference>
<evidence type="ECO:0000313" key="17">
    <source>
        <dbReference type="EMBL" id="BED92677.1"/>
    </source>
</evidence>
<dbReference type="InterPro" id="IPR008881">
    <property type="entry name" value="Trigger_fac_ribosome-bd_bac"/>
</dbReference>
<keyword evidence="5 12" id="KW-0132">Cell division</keyword>
<dbReference type="InterPro" id="IPR001179">
    <property type="entry name" value="PPIase_FKBP_dom"/>
</dbReference>
<sequence length="427" mass="49543">MYLKSSKKLEDGKYEFGIFVESEEFNKEIDKVYNKEKSKISIPGFRKGKVSRSFIEKYHGENIFVENAISNIYPKLIKESEKEANLEFINDGIEFELIKATKDEGLNFKIKVSVMPEVEISNYKNIEISKKEIYVNEEDINSELEEIRKKNGRLIAVENRPAKDGDTVVIDFDGNIDGESFEGGTARNFSFKLGENTLVDNSEKKIIGHNTGESFEVNATFPDNYIPNEVAGKDAVFKIKLHEIKELELPELNNEFVQDISEFDNLEEFKKDLVEKLKKRKEQKIEQLKENELVSKLLSNLKVEVPEILVKLKINDFVREVEHNLNAQGVKLEDYLKYIRSSKESFNETFRKKSEESVKLNLALKKISELENIIPAQRDIENEYSKIAENYKMDLKQVKKFISNESMRKDICLRKAFELVKESSIVK</sequence>
<comment type="similarity">
    <text evidence="2 12 14">Belongs to the FKBP-type PPIase family. Tig subfamily.</text>
</comment>
<dbReference type="EMBL" id="AP027925">
    <property type="protein sequence ID" value="BED92677.1"/>
    <property type="molecule type" value="Genomic_DNA"/>
</dbReference>
<dbReference type="SUPFAM" id="SSF109998">
    <property type="entry name" value="Triger factor/SurA peptide-binding domain-like"/>
    <property type="match status" value="1"/>
</dbReference>
<keyword evidence="15" id="KW-0175">Coiled coil</keyword>